<dbReference type="OrthoDB" id="3291654at2"/>
<proteinExistence type="predicted"/>
<keyword evidence="1" id="KW-1133">Transmembrane helix</keyword>
<feature type="domain" description="CAAX prenyl protease 2/Lysostaphin resistance protein A-like" evidence="2">
    <location>
        <begin position="110"/>
        <end position="217"/>
    </location>
</feature>
<dbReference type="RefSeq" id="WP_119930423.1">
    <property type="nucleotide sequence ID" value="NZ_QZEY01000018.1"/>
</dbReference>
<comment type="caution">
    <text evidence="3">The sequence shown here is derived from an EMBL/GenBank/DDBJ whole genome shotgun (WGS) entry which is preliminary data.</text>
</comment>
<dbReference type="GO" id="GO:0080120">
    <property type="term" value="P:CAAX-box protein maturation"/>
    <property type="evidence" value="ECO:0007669"/>
    <property type="project" value="UniProtKB-ARBA"/>
</dbReference>
<gene>
    <name evidence="3" type="ORF">D5H75_32575</name>
</gene>
<dbReference type="Proteomes" id="UP000265768">
    <property type="component" value="Unassembled WGS sequence"/>
</dbReference>
<dbReference type="PIRSF" id="PIRSF026622">
    <property type="entry name" value="Proteas_026622"/>
    <property type="match status" value="1"/>
</dbReference>
<dbReference type="AlphaFoldDB" id="A0A3A4A540"/>
<keyword evidence="3" id="KW-0645">Protease</keyword>
<dbReference type="Pfam" id="PF02517">
    <property type="entry name" value="Rce1-like"/>
    <property type="match status" value="1"/>
</dbReference>
<evidence type="ECO:0000313" key="4">
    <source>
        <dbReference type="Proteomes" id="UP000265768"/>
    </source>
</evidence>
<keyword evidence="3" id="KW-0482">Metalloprotease</keyword>
<evidence type="ECO:0000313" key="3">
    <source>
        <dbReference type="EMBL" id="RJL23635.1"/>
    </source>
</evidence>
<keyword evidence="1" id="KW-0812">Transmembrane</keyword>
<dbReference type="EMBL" id="QZEY01000018">
    <property type="protein sequence ID" value="RJL23635.1"/>
    <property type="molecule type" value="Genomic_DNA"/>
</dbReference>
<dbReference type="GO" id="GO:0006508">
    <property type="term" value="P:proteolysis"/>
    <property type="evidence" value="ECO:0007669"/>
    <property type="project" value="UniProtKB-KW"/>
</dbReference>
<sequence>MATRSALWQSLAVLTAANVLNNRLAPRLYVPTSVAASAALVAIARRDGCTWEDLGLGAANARRGLAVGGALFGLVGAAYAAGAALPATRRFFRDERAAKLTPRALLTEALVNVPFGTVLLEETAFRGVLYGMLRRTHGHTAASAASSALFGLWHVLPAQGLVEQNPAYSEMVGGLDRAKVVTGSVALTALAGAFFCELRSRTGSLLTPAALHLATNTLGYAFAWTLNRPPAPSRKPLP</sequence>
<keyword evidence="1" id="KW-0472">Membrane</keyword>
<evidence type="ECO:0000256" key="1">
    <source>
        <dbReference type="SAM" id="Phobius"/>
    </source>
</evidence>
<dbReference type="InterPro" id="IPR015837">
    <property type="entry name" value="UCP026622_CAAX_protease"/>
</dbReference>
<evidence type="ECO:0000259" key="2">
    <source>
        <dbReference type="Pfam" id="PF02517"/>
    </source>
</evidence>
<dbReference type="GO" id="GO:0008237">
    <property type="term" value="F:metallopeptidase activity"/>
    <property type="evidence" value="ECO:0007669"/>
    <property type="project" value="UniProtKB-KW"/>
</dbReference>
<organism evidence="3 4">
    <name type="scientific">Bailinhaonella thermotolerans</name>
    <dbReference type="NCBI Taxonomy" id="1070861"/>
    <lineage>
        <taxon>Bacteria</taxon>
        <taxon>Bacillati</taxon>
        <taxon>Actinomycetota</taxon>
        <taxon>Actinomycetes</taxon>
        <taxon>Streptosporangiales</taxon>
        <taxon>Streptosporangiaceae</taxon>
        <taxon>Bailinhaonella</taxon>
    </lineage>
</organism>
<keyword evidence="4" id="KW-1185">Reference proteome</keyword>
<feature type="transmembrane region" description="Helical" evidence="1">
    <location>
        <begin position="65"/>
        <end position="87"/>
    </location>
</feature>
<accession>A0A3A4A540</accession>
<name>A0A3A4A540_9ACTN</name>
<keyword evidence="3" id="KW-0378">Hydrolase</keyword>
<protein>
    <submittedName>
        <fullName evidence="3">CPBP family intramembrane metalloprotease</fullName>
    </submittedName>
</protein>
<dbReference type="GO" id="GO:0004175">
    <property type="term" value="F:endopeptidase activity"/>
    <property type="evidence" value="ECO:0007669"/>
    <property type="project" value="UniProtKB-ARBA"/>
</dbReference>
<reference evidence="3 4" key="1">
    <citation type="submission" date="2018-09" db="EMBL/GenBank/DDBJ databases">
        <title>YIM 75507 draft genome.</title>
        <authorList>
            <person name="Tang S."/>
            <person name="Feng Y."/>
        </authorList>
    </citation>
    <scope>NUCLEOTIDE SEQUENCE [LARGE SCALE GENOMIC DNA]</scope>
    <source>
        <strain evidence="3 4">YIM 75507</strain>
    </source>
</reference>
<dbReference type="InterPro" id="IPR003675">
    <property type="entry name" value="Rce1/LyrA-like_dom"/>
</dbReference>